<organism evidence="1 2">
    <name type="scientific">Rubellimicrobium mesophilum DSM 19309</name>
    <dbReference type="NCBI Taxonomy" id="442562"/>
    <lineage>
        <taxon>Bacteria</taxon>
        <taxon>Pseudomonadati</taxon>
        <taxon>Pseudomonadota</taxon>
        <taxon>Alphaproteobacteria</taxon>
        <taxon>Rhodobacterales</taxon>
        <taxon>Roseobacteraceae</taxon>
        <taxon>Rubellimicrobium</taxon>
    </lineage>
</organism>
<dbReference type="Proteomes" id="UP000019666">
    <property type="component" value="Unassembled WGS sequence"/>
</dbReference>
<comment type="caution">
    <text evidence="1">The sequence shown here is derived from an EMBL/GenBank/DDBJ whole genome shotgun (WGS) entry which is preliminary data.</text>
</comment>
<dbReference type="OrthoDB" id="73001at2"/>
<evidence type="ECO:0000313" key="2">
    <source>
        <dbReference type="Proteomes" id="UP000019666"/>
    </source>
</evidence>
<dbReference type="EMBL" id="AOSK01000018">
    <property type="protein sequence ID" value="EYD78022.1"/>
    <property type="molecule type" value="Genomic_DNA"/>
</dbReference>
<reference evidence="1 2" key="1">
    <citation type="submission" date="2013-02" db="EMBL/GenBank/DDBJ databases">
        <authorList>
            <person name="Fiebig A."/>
            <person name="Goeker M."/>
            <person name="Klenk H.-P.P."/>
        </authorList>
    </citation>
    <scope>NUCLEOTIDE SEQUENCE [LARGE SCALE GENOMIC DNA]</scope>
    <source>
        <strain evidence="1 2">DSM 19309</strain>
    </source>
</reference>
<sequence>MNHSHRKVLHSLFAHPIPTNLHLHEVESVLRELGAEIGHSGHGRFTATLAGHHVSLHGGDHGLTRDEVAQVRKALEAAGIAPADFPA</sequence>
<gene>
    <name evidence="1" type="ORF">Rumeso_00359</name>
</gene>
<dbReference type="HOGENOM" id="CLU_164851_0_0_5"/>
<name>A0A017HU74_9RHOB</name>
<evidence type="ECO:0008006" key="3">
    <source>
        <dbReference type="Google" id="ProtNLM"/>
    </source>
</evidence>
<accession>A0A017HU74</accession>
<evidence type="ECO:0000313" key="1">
    <source>
        <dbReference type="EMBL" id="EYD78022.1"/>
    </source>
</evidence>
<protein>
    <recommendedName>
        <fullName evidence="3">HicA protein</fullName>
    </recommendedName>
</protein>
<proteinExistence type="predicted"/>
<dbReference type="AlphaFoldDB" id="A0A017HU74"/>
<keyword evidence="2" id="KW-1185">Reference proteome</keyword>
<dbReference type="STRING" id="442562.Rumeso_00359"/>